<reference evidence="3" key="1">
    <citation type="submission" date="2011-08" db="EMBL/GenBank/DDBJ databases">
        <authorList>
            <person name="Rombauts S."/>
        </authorList>
    </citation>
    <scope>NUCLEOTIDE SEQUENCE</scope>
    <source>
        <strain evidence="3">London</strain>
    </source>
</reference>
<dbReference type="EMBL" id="CAEY01000463">
    <property type="status" value="NOT_ANNOTATED_CDS"/>
    <property type="molecule type" value="Genomic_DNA"/>
</dbReference>
<evidence type="ECO:0000313" key="2">
    <source>
        <dbReference type="EnsemblMetazoa" id="tetur01g11110.1"/>
    </source>
</evidence>
<feature type="chain" id="PRO_5004580588" evidence="1">
    <location>
        <begin position="18"/>
        <end position="47"/>
    </location>
</feature>
<keyword evidence="1" id="KW-0732">Signal</keyword>
<dbReference type="HOGENOM" id="CLU_3175991_0_0_1"/>
<organism evidence="2 3">
    <name type="scientific">Tetranychus urticae</name>
    <name type="common">Two-spotted spider mite</name>
    <dbReference type="NCBI Taxonomy" id="32264"/>
    <lineage>
        <taxon>Eukaryota</taxon>
        <taxon>Metazoa</taxon>
        <taxon>Ecdysozoa</taxon>
        <taxon>Arthropoda</taxon>
        <taxon>Chelicerata</taxon>
        <taxon>Arachnida</taxon>
        <taxon>Acari</taxon>
        <taxon>Acariformes</taxon>
        <taxon>Trombidiformes</taxon>
        <taxon>Prostigmata</taxon>
        <taxon>Eleutherengona</taxon>
        <taxon>Raphignathae</taxon>
        <taxon>Tetranychoidea</taxon>
        <taxon>Tetranychidae</taxon>
        <taxon>Tetranychus</taxon>
    </lineage>
</organism>
<accession>T1JSN0</accession>
<name>T1JSN0_TETUR</name>
<dbReference type="Proteomes" id="UP000015104">
    <property type="component" value="Unassembled WGS sequence"/>
</dbReference>
<sequence length="47" mass="5048">MTLFNLFFCCCLPNIDSSSTFITALAGKSKGINDLLAGKSLFCPQLC</sequence>
<keyword evidence="3" id="KW-1185">Reference proteome</keyword>
<proteinExistence type="predicted"/>
<feature type="signal peptide" evidence="1">
    <location>
        <begin position="1"/>
        <end position="17"/>
    </location>
</feature>
<reference evidence="2" key="2">
    <citation type="submission" date="2015-06" db="UniProtKB">
        <authorList>
            <consortium name="EnsemblMetazoa"/>
        </authorList>
    </citation>
    <scope>IDENTIFICATION</scope>
</reference>
<protein>
    <submittedName>
        <fullName evidence="2">Uncharacterized protein</fullName>
    </submittedName>
</protein>
<dbReference type="AlphaFoldDB" id="T1JSN0"/>
<evidence type="ECO:0000313" key="3">
    <source>
        <dbReference type="Proteomes" id="UP000015104"/>
    </source>
</evidence>
<evidence type="ECO:0000256" key="1">
    <source>
        <dbReference type="SAM" id="SignalP"/>
    </source>
</evidence>
<dbReference type="EnsemblMetazoa" id="tetur01g11110.1">
    <property type="protein sequence ID" value="tetur01g11110.1"/>
    <property type="gene ID" value="tetur01g11110"/>
</dbReference>